<feature type="compositionally biased region" description="Basic and acidic residues" evidence="1">
    <location>
        <begin position="20"/>
        <end position="30"/>
    </location>
</feature>
<proteinExistence type="predicted"/>
<comment type="caution">
    <text evidence="2">The sequence shown here is derived from an EMBL/GenBank/DDBJ whole genome shotgun (WGS) entry which is preliminary data.</text>
</comment>
<feature type="compositionally biased region" description="Acidic residues" evidence="1">
    <location>
        <begin position="1"/>
        <end position="12"/>
    </location>
</feature>
<sequence>MDDTFLDDEDIDQSSSSEDENSKNVEKELTTKTLSVRQPSPAFAGLPSLTAGRQQADCSSNSIPMGSDHSIGCASNNVEEIEELLGNENDMTALKKKRGPTCNIALSKKRKAAAGVKTKVDVSKESRRVIRKVLKHLSQRKAVSFANLRWKWRMPEFAQGAAEHGQVCASTPATATANAGAGRELFMELATEMTLDLLASVISDAERRKCAAPSKATISFVTHIKTANSVEMHLRSK</sequence>
<evidence type="ECO:0000313" key="3">
    <source>
        <dbReference type="Proteomes" id="UP001630127"/>
    </source>
</evidence>
<dbReference type="EMBL" id="JBJUIK010000002">
    <property type="protein sequence ID" value="KAL3534910.1"/>
    <property type="molecule type" value="Genomic_DNA"/>
</dbReference>
<name>A0ABD3AUL2_9GENT</name>
<accession>A0ABD3AUL2</accession>
<evidence type="ECO:0000256" key="1">
    <source>
        <dbReference type="SAM" id="MobiDB-lite"/>
    </source>
</evidence>
<evidence type="ECO:0000313" key="2">
    <source>
        <dbReference type="EMBL" id="KAL3534910.1"/>
    </source>
</evidence>
<organism evidence="2 3">
    <name type="scientific">Cinchona calisaya</name>
    <dbReference type="NCBI Taxonomy" id="153742"/>
    <lineage>
        <taxon>Eukaryota</taxon>
        <taxon>Viridiplantae</taxon>
        <taxon>Streptophyta</taxon>
        <taxon>Embryophyta</taxon>
        <taxon>Tracheophyta</taxon>
        <taxon>Spermatophyta</taxon>
        <taxon>Magnoliopsida</taxon>
        <taxon>eudicotyledons</taxon>
        <taxon>Gunneridae</taxon>
        <taxon>Pentapetalae</taxon>
        <taxon>asterids</taxon>
        <taxon>lamiids</taxon>
        <taxon>Gentianales</taxon>
        <taxon>Rubiaceae</taxon>
        <taxon>Cinchonoideae</taxon>
        <taxon>Cinchoneae</taxon>
        <taxon>Cinchona</taxon>
    </lineage>
</organism>
<reference evidence="2 3" key="1">
    <citation type="submission" date="2024-11" db="EMBL/GenBank/DDBJ databases">
        <title>A near-complete genome assembly of Cinchona calisaya.</title>
        <authorList>
            <person name="Lian D.C."/>
            <person name="Zhao X.W."/>
            <person name="Wei L."/>
        </authorList>
    </citation>
    <scope>NUCLEOTIDE SEQUENCE [LARGE SCALE GENOMIC DNA]</scope>
    <source>
        <tissue evidence="2">Nenye</tissue>
    </source>
</reference>
<keyword evidence="3" id="KW-1185">Reference proteome</keyword>
<dbReference type="AlphaFoldDB" id="A0ABD3AUL2"/>
<dbReference type="Proteomes" id="UP001630127">
    <property type="component" value="Unassembled WGS sequence"/>
</dbReference>
<protein>
    <recommendedName>
        <fullName evidence="4">Histone H2A/H2B/H3 domain-containing protein</fullName>
    </recommendedName>
</protein>
<gene>
    <name evidence="2" type="ORF">ACH5RR_003371</name>
</gene>
<evidence type="ECO:0008006" key="4">
    <source>
        <dbReference type="Google" id="ProtNLM"/>
    </source>
</evidence>
<feature type="region of interest" description="Disordered" evidence="1">
    <location>
        <begin position="1"/>
        <end position="48"/>
    </location>
</feature>